<dbReference type="Pfam" id="PF13487">
    <property type="entry name" value="HD_5"/>
    <property type="match status" value="1"/>
</dbReference>
<accession>A0A3B0Z056</accession>
<evidence type="ECO:0000259" key="3">
    <source>
        <dbReference type="PROSITE" id="PS51831"/>
    </source>
</evidence>
<dbReference type="PANTHER" id="PTHR45228:SF8">
    <property type="entry name" value="TWO-COMPONENT RESPONSE REGULATOR-RELATED"/>
    <property type="match status" value="1"/>
</dbReference>
<dbReference type="PROSITE" id="PS51832">
    <property type="entry name" value="HD_GYP"/>
    <property type="match status" value="1"/>
</dbReference>
<dbReference type="SMART" id="SM00448">
    <property type="entry name" value="REC"/>
    <property type="match status" value="1"/>
</dbReference>
<dbReference type="Gene3D" id="1.10.3210.10">
    <property type="entry name" value="Hypothetical protein af1432"/>
    <property type="match status" value="1"/>
</dbReference>
<dbReference type="InterPro" id="IPR006674">
    <property type="entry name" value="HD_domain"/>
</dbReference>
<evidence type="ECO:0000256" key="1">
    <source>
        <dbReference type="SAM" id="Coils"/>
    </source>
</evidence>
<dbReference type="InterPro" id="IPR003607">
    <property type="entry name" value="HD/PDEase_dom"/>
</dbReference>
<keyword evidence="1" id="KW-0175">Coiled coil</keyword>
<name>A0A3B0Z056_9ZZZZ</name>
<dbReference type="EMBL" id="UOFQ01000048">
    <property type="protein sequence ID" value="VAW86675.1"/>
    <property type="molecule type" value="Genomic_DNA"/>
</dbReference>
<reference evidence="5" key="1">
    <citation type="submission" date="2018-06" db="EMBL/GenBank/DDBJ databases">
        <authorList>
            <person name="Zhirakovskaya E."/>
        </authorList>
    </citation>
    <scope>NUCLEOTIDE SEQUENCE</scope>
</reference>
<evidence type="ECO:0008006" key="6">
    <source>
        <dbReference type="Google" id="ProtNLM"/>
    </source>
</evidence>
<organism evidence="5">
    <name type="scientific">hydrothermal vent metagenome</name>
    <dbReference type="NCBI Taxonomy" id="652676"/>
    <lineage>
        <taxon>unclassified sequences</taxon>
        <taxon>metagenomes</taxon>
        <taxon>ecological metagenomes</taxon>
    </lineage>
</organism>
<dbReference type="Gene3D" id="3.40.50.2300">
    <property type="match status" value="1"/>
</dbReference>
<dbReference type="SUPFAM" id="SSF52172">
    <property type="entry name" value="CheY-like"/>
    <property type="match status" value="1"/>
</dbReference>
<evidence type="ECO:0000259" key="4">
    <source>
        <dbReference type="PROSITE" id="PS51832"/>
    </source>
</evidence>
<dbReference type="InterPro" id="IPR052020">
    <property type="entry name" value="Cyclic_di-GMP/3'3'-cGAMP_PDE"/>
</dbReference>
<protein>
    <recommendedName>
        <fullName evidence="6">Response regulator</fullName>
    </recommendedName>
</protein>
<sequence length="450" mass="50057">MSNISKVVASATDNSEQATLLCVDDETQILAALKRLFRPLPYRILTASSGEEGLAVLAQETVHMVISDMRMPQMDGAAFLEQVAERWPQTVRLLLTGYADLGSAVDAVNKGRIYAYLSKPWDDNELALTVRRAVEQQSLEALVQRQNEELKLLNEQLEDKVRARTEELRQTMGFLEKANESLKKQYVTSVKVFANLMEIREGDVATPSSGHSRHVAEQARQLALRMELERADVQDILFAALLHDIGKIALPDALLGRTYKEMSVGERLQFEKHPLVGQAALIGMAHLQGAAVLIRSHHERFDGAGYPDKLHSDQIPLGARILAVVNDYDALLTGDFSGLRYSPQEARDFLLDEGRRRYDPAVVKHFVALLDDAAGDQIDDHDELCLKSNALKNGMVLTQDLITEEGVMLLSKGHLLDDGLISKIHNAEVAMECEFEFYIRSEAQPGGEDS</sequence>
<dbReference type="CDD" id="cd17569">
    <property type="entry name" value="REC_HupR-like"/>
    <property type="match status" value="1"/>
</dbReference>
<evidence type="ECO:0000313" key="5">
    <source>
        <dbReference type="EMBL" id="VAW86675.1"/>
    </source>
</evidence>
<feature type="domain" description="HD-GYP" evidence="4">
    <location>
        <begin position="182"/>
        <end position="382"/>
    </location>
</feature>
<feature type="domain" description="Response regulatory" evidence="2">
    <location>
        <begin position="19"/>
        <end position="134"/>
    </location>
</feature>
<dbReference type="SUPFAM" id="SSF109604">
    <property type="entry name" value="HD-domain/PDEase-like"/>
    <property type="match status" value="1"/>
</dbReference>
<dbReference type="PROSITE" id="PS51831">
    <property type="entry name" value="HD"/>
    <property type="match status" value="1"/>
</dbReference>
<proteinExistence type="predicted"/>
<dbReference type="InterPro" id="IPR001789">
    <property type="entry name" value="Sig_transdc_resp-reg_receiver"/>
</dbReference>
<dbReference type="PROSITE" id="PS50110">
    <property type="entry name" value="RESPONSE_REGULATORY"/>
    <property type="match status" value="1"/>
</dbReference>
<dbReference type="GO" id="GO:0000160">
    <property type="term" value="P:phosphorelay signal transduction system"/>
    <property type="evidence" value="ECO:0007669"/>
    <property type="project" value="InterPro"/>
</dbReference>
<gene>
    <name evidence="5" type="ORF">MNBD_GAMMA17-582</name>
</gene>
<feature type="domain" description="HD" evidence="3">
    <location>
        <begin position="208"/>
        <end position="331"/>
    </location>
</feature>
<dbReference type="Pfam" id="PF00072">
    <property type="entry name" value="Response_reg"/>
    <property type="match status" value="1"/>
</dbReference>
<dbReference type="PANTHER" id="PTHR45228">
    <property type="entry name" value="CYCLIC DI-GMP PHOSPHODIESTERASE TM_0186-RELATED"/>
    <property type="match status" value="1"/>
</dbReference>
<evidence type="ECO:0000259" key="2">
    <source>
        <dbReference type="PROSITE" id="PS50110"/>
    </source>
</evidence>
<dbReference type="AlphaFoldDB" id="A0A3B0Z056"/>
<dbReference type="InterPro" id="IPR011006">
    <property type="entry name" value="CheY-like_superfamily"/>
</dbReference>
<dbReference type="InterPro" id="IPR037522">
    <property type="entry name" value="HD_GYP_dom"/>
</dbReference>
<dbReference type="CDD" id="cd00077">
    <property type="entry name" value="HDc"/>
    <property type="match status" value="1"/>
</dbReference>
<feature type="coiled-coil region" evidence="1">
    <location>
        <begin position="136"/>
        <end position="185"/>
    </location>
</feature>
<dbReference type="SMART" id="SM00471">
    <property type="entry name" value="HDc"/>
    <property type="match status" value="1"/>
</dbReference>